<gene>
    <name evidence="3" type="ORF">PBRASI_LOCUS6761</name>
</gene>
<dbReference type="Pfam" id="PF05057">
    <property type="entry name" value="DUF676"/>
    <property type="match status" value="1"/>
</dbReference>
<protein>
    <submittedName>
        <fullName evidence="3">6628_t:CDS:1</fullName>
    </submittedName>
</protein>
<dbReference type="PANTHER" id="PTHR12482">
    <property type="entry name" value="LIPASE ROG1-RELATED-RELATED"/>
    <property type="match status" value="1"/>
</dbReference>
<dbReference type="Gene3D" id="3.40.50.1820">
    <property type="entry name" value="alpha/beta hydrolase"/>
    <property type="match status" value="1"/>
</dbReference>
<dbReference type="InterPro" id="IPR029058">
    <property type="entry name" value="AB_hydrolase_fold"/>
</dbReference>
<sequence length="536" mass="60143">MGKDLTCLWRSSSSLGIGELTRFRIKFNLAKLLSPPTTVEPFPLIIEVKNSTPLIYRGALLTGPYNISACILETRNVCACLQLKPVLACGEIWRAALDIPKEGVGDWTADIFSEVIFSPNKVGYEISVLAELPEGHYNLRSDNEVISENGTTVSYTPGIEYEMWKTEDIFRLPDLSNRKIGEEVHLVVLTHGLNGTALDKKYLKERLEDKYNNQTGTRVVPYVADVNHASTWDGIEICARRIADKVLKIAGWPWNVNSTDIDKEEETSTGPYISKISLTGHSLGGLINVCLAGYLNSLTKGEFYRSIQAVNFITVATPWLGSTEQPWYIKAGMHVGAVGQTGKDLLAVQRTRSEQAQARGAAEENTLEEEPLLLALAHPSSPSHQALVKFQHRTIYANIVNDVSVSFRTASLYFIDFDPTSYVKVRPVNLLDHLQHIHNTLNPRVPPIETFTNQRSAVNPILHDKLYTPDGIPPPADECAMPIEERIARLWHKDLTWRKVVVRLEGEAHLSVIVRREWLNKEGKQVIEHLLNEHEF</sequence>
<dbReference type="EMBL" id="CAJVPI010000940">
    <property type="protein sequence ID" value="CAG8583797.1"/>
    <property type="molecule type" value="Genomic_DNA"/>
</dbReference>
<comment type="similarity">
    <text evidence="1">Belongs to the putative lipase ROG1 family.</text>
</comment>
<accession>A0A9N9G6C7</accession>
<dbReference type="InterPro" id="IPR007751">
    <property type="entry name" value="DUF676_lipase-like"/>
</dbReference>
<dbReference type="SUPFAM" id="SSF53474">
    <property type="entry name" value="alpha/beta-Hydrolases"/>
    <property type="match status" value="1"/>
</dbReference>
<feature type="domain" description="DUF676" evidence="2">
    <location>
        <begin position="182"/>
        <end position="409"/>
    </location>
</feature>
<keyword evidence="4" id="KW-1185">Reference proteome</keyword>
<dbReference type="Proteomes" id="UP000789739">
    <property type="component" value="Unassembled WGS sequence"/>
</dbReference>
<comment type="caution">
    <text evidence="3">The sequence shown here is derived from an EMBL/GenBank/DDBJ whole genome shotgun (WGS) entry which is preliminary data.</text>
</comment>
<dbReference type="AlphaFoldDB" id="A0A9N9G6C7"/>
<dbReference type="OrthoDB" id="5368485at2759"/>
<dbReference type="GO" id="GO:0047372">
    <property type="term" value="F:monoacylglycerol lipase activity"/>
    <property type="evidence" value="ECO:0007669"/>
    <property type="project" value="TreeGrafter"/>
</dbReference>
<evidence type="ECO:0000313" key="4">
    <source>
        <dbReference type="Proteomes" id="UP000789739"/>
    </source>
</evidence>
<reference evidence="3" key="1">
    <citation type="submission" date="2021-06" db="EMBL/GenBank/DDBJ databases">
        <authorList>
            <person name="Kallberg Y."/>
            <person name="Tangrot J."/>
            <person name="Rosling A."/>
        </authorList>
    </citation>
    <scope>NUCLEOTIDE SEQUENCE</scope>
    <source>
        <strain evidence="3">BR232B</strain>
    </source>
</reference>
<dbReference type="PANTHER" id="PTHR12482:SF62">
    <property type="entry name" value="LIPASE ROG1-RELATED"/>
    <property type="match status" value="1"/>
</dbReference>
<proteinExistence type="inferred from homology"/>
<dbReference type="InterPro" id="IPR044294">
    <property type="entry name" value="Lipase-like"/>
</dbReference>
<evidence type="ECO:0000313" key="3">
    <source>
        <dbReference type="EMBL" id="CAG8583797.1"/>
    </source>
</evidence>
<evidence type="ECO:0000259" key="2">
    <source>
        <dbReference type="Pfam" id="PF05057"/>
    </source>
</evidence>
<evidence type="ECO:0000256" key="1">
    <source>
        <dbReference type="ARBA" id="ARBA00007920"/>
    </source>
</evidence>
<organism evidence="3 4">
    <name type="scientific">Paraglomus brasilianum</name>
    <dbReference type="NCBI Taxonomy" id="144538"/>
    <lineage>
        <taxon>Eukaryota</taxon>
        <taxon>Fungi</taxon>
        <taxon>Fungi incertae sedis</taxon>
        <taxon>Mucoromycota</taxon>
        <taxon>Glomeromycotina</taxon>
        <taxon>Glomeromycetes</taxon>
        <taxon>Paraglomerales</taxon>
        <taxon>Paraglomeraceae</taxon>
        <taxon>Paraglomus</taxon>
    </lineage>
</organism>
<name>A0A9N9G6C7_9GLOM</name>